<dbReference type="Proteomes" id="UP001345963">
    <property type="component" value="Unassembled WGS sequence"/>
</dbReference>
<protein>
    <submittedName>
        <fullName evidence="1">Uncharacterized protein</fullName>
    </submittedName>
</protein>
<reference evidence="1 2" key="1">
    <citation type="submission" date="2021-07" db="EMBL/GenBank/DDBJ databases">
        <authorList>
            <person name="Palmer J.M."/>
        </authorList>
    </citation>
    <scope>NUCLEOTIDE SEQUENCE [LARGE SCALE GENOMIC DNA]</scope>
    <source>
        <strain evidence="1 2">AT_MEX2019</strain>
        <tissue evidence="1">Muscle</tissue>
    </source>
</reference>
<sequence>MNVSKKHPAVCISVVSNISFPMLLVADDESLTDAGVLTVLNAGVVAVDLRSSKICALFSLERNLVFNQVLPQIKSIPAAGLALHVTNIAASVICITLKKWSHIFERFLLSFLLY</sequence>
<keyword evidence="2" id="KW-1185">Reference proteome</keyword>
<proteinExistence type="predicted"/>
<evidence type="ECO:0000313" key="2">
    <source>
        <dbReference type="Proteomes" id="UP001345963"/>
    </source>
</evidence>
<evidence type="ECO:0000313" key="1">
    <source>
        <dbReference type="EMBL" id="MED6235586.1"/>
    </source>
</evidence>
<name>A0ABU7ABR6_9TELE</name>
<dbReference type="EMBL" id="JAHUTI010010604">
    <property type="protein sequence ID" value="MED6235586.1"/>
    <property type="molecule type" value="Genomic_DNA"/>
</dbReference>
<comment type="caution">
    <text evidence="1">The sequence shown here is derived from an EMBL/GenBank/DDBJ whole genome shotgun (WGS) entry which is preliminary data.</text>
</comment>
<gene>
    <name evidence="1" type="ORF">ATANTOWER_029565</name>
</gene>
<organism evidence="1 2">
    <name type="scientific">Ataeniobius toweri</name>
    <dbReference type="NCBI Taxonomy" id="208326"/>
    <lineage>
        <taxon>Eukaryota</taxon>
        <taxon>Metazoa</taxon>
        <taxon>Chordata</taxon>
        <taxon>Craniata</taxon>
        <taxon>Vertebrata</taxon>
        <taxon>Euteleostomi</taxon>
        <taxon>Actinopterygii</taxon>
        <taxon>Neopterygii</taxon>
        <taxon>Teleostei</taxon>
        <taxon>Neoteleostei</taxon>
        <taxon>Acanthomorphata</taxon>
        <taxon>Ovalentaria</taxon>
        <taxon>Atherinomorphae</taxon>
        <taxon>Cyprinodontiformes</taxon>
        <taxon>Goodeidae</taxon>
        <taxon>Ataeniobius</taxon>
    </lineage>
</organism>
<accession>A0ABU7ABR6</accession>